<evidence type="ECO:0000256" key="11">
    <source>
        <dbReference type="PIRSR" id="PIRSR018427-1"/>
    </source>
</evidence>
<dbReference type="GO" id="GO:0050992">
    <property type="term" value="P:dimethylallyl diphosphate biosynthetic process"/>
    <property type="evidence" value="ECO:0007669"/>
    <property type="project" value="UniProtKB-UniRule"/>
</dbReference>
<comment type="caution">
    <text evidence="13">The sequence shown here is derived from an EMBL/GenBank/DDBJ whole genome shotgun (WGS) entry which is preliminary data.</text>
</comment>
<evidence type="ECO:0000256" key="10">
    <source>
        <dbReference type="HAMAP-Rule" id="MF_00202"/>
    </source>
</evidence>
<dbReference type="SUPFAM" id="SSF55811">
    <property type="entry name" value="Nudix"/>
    <property type="match status" value="1"/>
</dbReference>
<evidence type="ECO:0000256" key="1">
    <source>
        <dbReference type="ARBA" id="ARBA00004826"/>
    </source>
</evidence>
<dbReference type="Gene3D" id="3.90.79.10">
    <property type="entry name" value="Nucleoside Triphosphate Pyrophosphohydrolase"/>
    <property type="match status" value="1"/>
</dbReference>
<dbReference type="NCBIfam" id="NF002995">
    <property type="entry name" value="PRK03759.1"/>
    <property type="match status" value="1"/>
</dbReference>
<keyword evidence="6 10" id="KW-0460">Magnesium</keyword>
<keyword evidence="4 10" id="KW-0963">Cytoplasm</keyword>
<dbReference type="GO" id="GO:0004452">
    <property type="term" value="F:isopentenyl-diphosphate delta-isomerase activity"/>
    <property type="evidence" value="ECO:0007669"/>
    <property type="project" value="UniProtKB-UniRule"/>
</dbReference>
<dbReference type="InterPro" id="IPR000086">
    <property type="entry name" value="NUDIX_hydrolase_dom"/>
</dbReference>
<evidence type="ECO:0000313" key="13">
    <source>
        <dbReference type="EMBL" id="KTD74630.1"/>
    </source>
</evidence>
<reference evidence="13 14" key="1">
    <citation type="submission" date="2015-11" db="EMBL/GenBank/DDBJ databases">
        <title>Genomic analysis of 38 Legionella species identifies large and diverse effector repertoires.</title>
        <authorList>
            <person name="Burstein D."/>
            <person name="Amaro F."/>
            <person name="Zusman T."/>
            <person name="Lifshitz Z."/>
            <person name="Cohen O."/>
            <person name="Gilbert J.A."/>
            <person name="Pupko T."/>
            <person name="Shuman H.A."/>
            <person name="Segal G."/>
        </authorList>
    </citation>
    <scope>NUCLEOTIDE SEQUENCE [LARGE SCALE GENOMIC DNA]</scope>
    <source>
        <strain evidence="13 14">ATCC 51914</strain>
    </source>
</reference>
<dbReference type="Proteomes" id="UP000054729">
    <property type="component" value="Unassembled WGS sequence"/>
</dbReference>
<keyword evidence="5 10" id="KW-0479">Metal-binding</keyword>
<proteinExistence type="inferred from homology"/>
<comment type="pathway">
    <text evidence="1 10">Isoprenoid biosynthesis; dimethylallyl diphosphate biosynthesis; dimethylallyl diphosphate from isopentenyl diphosphate: step 1/1.</text>
</comment>
<feature type="active site" evidence="10 11">
    <location>
        <position position="119"/>
    </location>
</feature>
<accession>A0A0W0ZZZ6</accession>
<feature type="binding site" evidence="10">
    <location>
        <position position="34"/>
    </location>
    <ligand>
        <name>Mn(2+)</name>
        <dbReference type="ChEBI" id="CHEBI:29035"/>
    </ligand>
</feature>
<evidence type="ECO:0000256" key="6">
    <source>
        <dbReference type="ARBA" id="ARBA00022842"/>
    </source>
</evidence>
<dbReference type="PANTHER" id="PTHR10885:SF0">
    <property type="entry name" value="ISOPENTENYL-DIPHOSPHATE DELTA-ISOMERASE"/>
    <property type="match status" value="1"/>
</dbReference>
<evidence type="ECO:0000256" key="2">
    <source>
        <dbReference type="ARBA" id="ARBA00007579"/>
    </source>
</evidence>
<gene>
    <name evidence="10 13" type="primary">idi</name>
    <name evidence="13" type="ORF">Lwal_2671</name>
</gene>
<dbReference type="RefSeq" id="WP_058481305.1">
    <property type="nucleotide sequence ID" value="NZ_CAAAIQ010000032.1"/>
</dbReference>
<dbReference type="UniPathway" id="UPA00059">
    <property type="reaction ID" value="UER00104"/>
</dbReference>
<keyword evidence="14" id="KW-1185">Reference proteome</keyword>
<feature type="binding site" evidence="10">
    <location>
        <position position="119"/>
    </location>
    <ligand>
        <name>Mn(2+)</name>
        <dbReference type="ChEBI" id="CHEBI:29035"/>
    </ligand>
</feature>
<feature type="binding site" evidence="10">
    <location>
        <position position="92"/>
    </location>
    <ligand>
        <name>Mg(2+)</name>
        <dbReference type="ChEBI" id="CHEBI:18420"/>
    </ligand>
</feature>
<dbReference type="InterPro" id="IPR015797">
    <property type="entry name" value="NUDIX_hydrolase-like_dom_sf"/>
</dbReference>
<dbReference type="PANTHER" id="PTHR10885">
    <property type="entry name" value="ISOPENTENYL-DIPHOSPHATE DELTA-ISOMERASE"/>
    <property type="match status" value="1"/>
</dbReference>
<evidence type="ECO:0000259" key="12">
    <source>
        <dbReference type="PROSITE" id="PS51462"/>
    </source>
</evidence>
<evidence type="ECO:0000256" key="3">
    <source>
        <dbReference type="ARBA" id="ARBA00012057"/>
    </source>
</evidence>
<dbReference type="STRING" id="66969.Lwal_2671"/>
<comment type="cofactor">
    <cofactor evidence="10">
        <name>Mg(2+)</name>
        <dbReference type="ChEBI" id="CHEBI:18420"/>
    </cofactor>
    <text evidence="10">Binds 1 Mg(2+) ion per subunit. The magnesium ion binds only when substrate is bound.</text>
</comment>
<dbReference type="CDD" id="cd02885">
    <property type="entry name" value="NUDIX_IPP_Isomerase"/>
    <property type="match status" value="1"/>
</dbReference>
<sequence length="180" mass="20606">MKTMDNNSVILITPNDEVLGTIDKMMAHRFAMLHRAFSVFVYRMIKGNMELLLQQRQMDKYHCGGLWTNTCCSHPTPGEELVAAGERRLLEEIGVQTKLSILGKFHYVASLDNDLFENELDYVLSGLLDAAEIPFNRDEVNAVKWVSINDLHDWLAKKPEEFTPWFCKALTVFLNNVGKL</sequence>
<comment type="cofactor">
    <cofactor evidence="10">
        <name>Mn(2+)</name>
        <dbReference type="ChEBI" id="CHEBI:29035"/>
    </cofactor>
    <text evidence="10">Binds 1 Mn(2+) ion per subunit.</text>
</comment>
<dbReference type="NCBIfam" id="TIGR02150">
    <property type="entry name" value="IPP_isom_1"/>
    <property type="match status" value="1"/>
</dbReference>
<dbReference type="InterPro" id="IPR011876">
    <property type="entry name" value="IsopentenylPP_isomerase_typ1"/>
</dbReference>
<dbReference type="InterPro" id="IPR056375">
    <property type="entry name" value="Idi_bact"/>
</dbReference>
<comment type="function">
    <text evidence="10">Catalyzes the 1,3-allylic rearrangement of the homoallylic substrate isopentenyl (IPP) to its highly electrophilic allylic isomer, dimethylallyl diphosphate (DMAPP).</text>
</comment>
<evidence type="ECO:0000256" key="7">
    <source>
        <dbReference type="ARBA" id="ARBA00023211"/>
    </source>
</evidence>
<protein>
    <recommendedName>
        <fullName evidence="3 10">Isopentenyl-diphosphate Delta-isomerase</fullName>
        <shortName evidence="10">IPP isomerase</shortName>
        <ecNumber evidence="3 10">5.3.3.2</ecNumber>
    </recommendedName>
    <alternativeName>
        <fullName evidence="10">IPP:DMAPP isomerase</fullName>
    </alternativeName>
    <alternativeName>
        <fullName evidence="10">Isopentenyl pyrophosphate isomerase</fullName>
    </alternativeName>
</protein>
<evidence type="ECO:0000256" key="8">
    <source>
        <dbReference type="ARBA" id="ARBA00023229"/>
    </source>
</evidence>
<keyword evidence="9 10" id="KW-0413">Isomerase</keyword>
<dbReference type="PIRSF" id="PIRSF018427">
    <property type="entry name" value="Isopntndiph_ism"/>
    <property type="match status" value="1"/>
</dbReference>
<keyword evidence="8 10" id="KW-0414">Isoprene biosynthesis</keyword>
<comment type="catalytic activity">
    <reaction evidence="10">
        <text>isopentenyl diphosphate = dimethylallyl diphosphate</text>
        <dbReference type="Rhea" id="RHEA:23284"/>
        <dbReference type="ChEBI" id="CHEBI:57623"/>
        <dbReference type="ChEBI" id="CHEBI:128769"/>
        <dbReference type="EC" id="5.3.3.2"/>
    </reaction>
</comment>
<dbReference type="HAMAP" id="MF_00202">
    <property type="entry name" value="Idi"/>
    <property type="match status" value="1"/>
</dbReference>
<evidence type="ECO:0000256" key="9">
    <source>
        <dbReference type="ARBA" id="ARBA00023235"/>
    </source>
</evidence>
<feature type="binding site" evidence="10">
    <location>
        <position position="28"/>
    </location>
    <ligand>
        <name>Mn(2+)</name>
        <dbReference type="ChEBI" id="CHEBI:29035"/>
    </ligand>
</feature>
<feature type="domain" description="Nudix hydrolase" evidence="12">
    <location>
        <begin position="32"/>
        <end position="168"/>
    </location>
</feature>
<dbReference type="Pfam" id="PF00293">
    <property type="entry name" value="NUDIX"/>
    <property type="match status" value="1"/>
</dbReference>
<dbReference type="GO" id="GO:0009240">
    <property type="term" value="P:isopentenyl diphosphate biosynthetic process"/>
    <property type="evidence" value="ECO:0007669"/>
    <property type="project" value="TreeGrafter"/>
</dbReference>
<evidence type="ECO:0000256" key="5">
    <source>
        <dbReference type="ARBA" id="ARBA00022723"/>
    </source>
</evidence>
<evidence type="ECO:0000256" key="4">
    <source>
        <dbReference type="ARBA" id="ARBA00022490"/>
    </source>
</evidence>
<feature type="binding site" evidence="10">
    <location>
        <position position="74"/>
    </location>
    <ligand>
        <name>Mn(2+)</name>
        <dbReference type="ChEBI" id="CHEBI:29035"/>
    </ligand>
</feature>
<dbReference type="EC" id="5.3.3.2" evidence="3 10"/>
<comment type="subcellular location">
    <subcellularLocation>
        <location evidence="10">Cytoplasm</location>
    </subcellularLocation>
</comment>
<feature type="active site" evidence="10 11">
    <location>
        <position position="72"/>
    </location>
</feature>
<dbReference type="EMBL" id="LNZB01000060">
    <property type="protein sequence ID" value="KTD74630.1"/>
    <property type="molecule type" value="Genomic_DNA"/>
</dbReference>
<dbReference type="PROSITE" id="PS51462">
    <property type="entry name" value="NUDIX"/>
    <property type="match status" value="1"/>
</dbReference>
<dbReference type="GO" id="GO:0046872">
    <property type="term" value="F:metal ion binding"/>
    <property type="evidence" value="ECO:0007669"/>
    <property type="project" value="UniProtKB-KW"/>
</dbReference>
<name>A0A0W0ZZZ6_9GAMM</name>
<keyword evidence="7 10" id="KW-0464">Manganese</keyword>
<organism evidence="13 14">
    <name type="scientific">Legionella waltersii</name>
    <dbReference type="NCBI Taxonomy" id="66969"/>
    <lineage>
        <taxon>Bacteria</taxon>
        <taxon>Pseudomonadati</taxon>
        <taxon>Pseudomonadota</taxon>
        <taxon>Gammaproteobacteria</taxon>
        <taxon>Legionellales</taxon>
        <taxon>Legionellaceae</taxon>
        <taxon>Legionella</taxon>
    </lineage>
</organism>
<dbReference type="AlphaFoldDB" id="A0A0W0ZZZ6"/>
<evidence type="ECO:0000313" key="14">
    <source>
        <dbReference type="Proteomes" id="UP000054729"/>
    </source>
</evidence>
<comment type="similarity">
    <text evidence="2 10">Belongs to the IPP isomerase type 1 family.</text>
</comment>
<dbReference type="GO" id="GO:0005737">
    <property type="term" value="C:cytoplasm"/>
    <property type="evidence" value="ECO:0007669"/>
    <property type="project" value="UniProtKB-SubCell"/>
</dbReference>
<feature type="binding site" evidence="10">
    <location>
        <position position="117"/>
    </location>
    <ligand>
        <name>Mn(2+)</name>
        <dbReference type="ChEBI" id="CHEBI:29035"/>
    </ligand>
</feature>
<dbReference type="PATRIC" id="fig|66969.6.peg.2889"/>